<dbReference type="AlphaFoldDB" id="A0AAP0B8H2"/>
<dbReference type="Proteomes" id="UP001418222">
    <property type="component" value="Unassembled WGS sequence"/>
</dbReference>
<sequence>MLKQKSLRESIFGIVDKDGNSTLQLAAGSAGNSHPWSISGADCMGEQTVIVCKELHWAKLLQTTQHEGADCMGDIHKNTAQKNA</sequence>
<evidence type="ECO:0000313" key="2">
    <source>
        <dbReference type="Proteomes" id="UP001418222"/>
    </source>
</evidence>
<gene>
    <name evidence="1" type="ORF">KSP39_PZI015948</name>
</gene>
<organism evidence="1 2">
    <name type="scientific">Platanthera zijinensis</name>
    <dbReference type="NCBI Taxonomy" id="2320716"/>
    <lineage>
        <taxon>Eukaryota</taxon>
        <taxon>Viridiplantae</taxon>
        <taxon>Streptophyta</taxon>
        <taxon>Embryophyta</taxon>
        <taxon>Tracheophyta</taxon>
        <taxon>Spermatophyta</taxon>
        <taxon>Magnoliopsida</taxon>
        <taxon>Liliopsida</taxon>
        <taxon>Asparagales</taxon>
        <taxon>Orchidaceae</taxon>
        <taxon>Orchidoideae</taxon>
        <taxon>Orchideae</taxon>
        <taxon>Orchidinae</taxon>
        <taxon>Platanthera</taxon>
    </lineage>
</organism>
<keyword evidence="2" id="KW-1185">Reference proteome</keyword>
<name>A0AAP0B8H2_9ASPA</name>
<comment type="caution">
    <text evidence="1">The sequence shown here is derived from an EMBL/GenBank/DDBJ whole genome shotgun (WGS) entry which is preliminary data.</text>
</comment>
<protein>
    <submittedName>
        <fullName evidence="1">Uncharacterized protein</fullName>
    </submittedName>
</protein>
<proteinExistence type="predicted"/>
<accession>A0AAP0B8H2</accession>
<dbReference type="EMBL" id="JBBWWQ010000013">
    <property type="protein sequence ID" value="KAK8933237.1"/>
    <property type="molecule type" value="Genomic_DNA"/>
</dbReference>
<reference evidence="1 2" key="1">
    <citation type="journal article" date="2022" name="Nat. Plants">
        <title>Genomes of leafy and leafless Platanthera orchids illuminate the evolution of mycoheterotrophy.</title>
        <authorList>
            <person name="Li M.H."/>
            <person name="Liu K.W."/>
            <person name="Li Z."/>
            <person name="Lu H.C."/>
            <person name="Ye Q.L."/>
            <person name="Zhang D."/>
            <person name="Wang J.Y."/>
            <person name="Li Y.F."/>
            <person name="Zhong Z.M."/>
            <person name="Liu X."/>
            <person name="Yu X."/>
            <person name="Liu D.K."/>
            <person name="Tu X.D."/>
            <person name="Liu B."/>
            <person name="Hao Y."/>
            <person name="Liao X.Y."/>
            <person name="Jiang Y.T."/>
            <person name="Sun W.H."/>
            <person name="Chen J."/>
            <person name="Chen Y.Q."/>
            <person name="Ai Y."/>
            <person name="Zhai J.W."/>
            <person name="Wu S.S."/>
            <person name="Zhou Z."/>
            <person name="Hsiao Y.Y."/>
            <person name="Wu W.L."/>
            <person name="Chen Y.Y."/>
            <person name="Lin Y.F."/>
            <person name="Hsu J.L."/>
            <person name="Li C.Y."/>
            <person name="Wang Z.W."/>
            <person name="Zhao X."/>
            <person name="Zhong W.Y."/>
            <person name="Ma X.K."/>
            <person name="Ma L."/>
            <person name="Huang J."/>
            <person name="Chen G.Z."/>
            <person name="Huang M.Z."/>
            <person name="Huang L."/>
            <person name="Peng D.H."/>
            <person name="Luo Y.B."/>
            <person name="Zou S.Q."/>
            <person name="Chen S.P."/>
            <person name="Lan S."/>
            <person name="Tsai W.C."/>
            <person name="Van de Peer Y."/>
            <person name="Liu Z.J."/>
        </authorList>
    </citation>
    <scope>NUCLEOTIDE SEQUENCE [LARGE SCALE GENOMIC DNA]</scope>
    <source>
        <strain evidence="1">Lor287</strain>
    </source>
</reference>
<evidence type="ECO:0000313" key="1">
    <source>
        <dbReference type="EMBL" id="KAK8933237.1"/>
    </source>
</evidence>